<dbReference type="InterPro" id="IPR001466">
    <property type="entry name" value="Beta-lactam-related"/>
</dbReference>
<evidence type="ECO:0000259" key="1">
    <source>
        <dbReference type="Pfam" id="PF00144"/>
    </source>
</evidence>
<proteinExistence type="predicted"/>
<dbReference type="RefSeq" id="WP_307271004.1">
    <property type="nucleotide sequence ID" value="NZ_JAUSVX010000003.1"/>
</dbReference>
<dbReference type="Pfam" id="PF00144">
    <property type="entry name" value="Beta-lactamase"/>
    <property type="match status" value="1"/>
</dbReference>
<feature type="domain" description="Beta-lactamase-related" evidence="1">
    <location>
        <begin position="27"/>
        <end position="375"/>
    </location>
</feature>
<name>A0ABU0J3Z3_9HYPH</name>
<dbReference type="PANTHER" id="PTHR43319">
    <property type="entry name" value="BETA-LACTAMASE-RELATED"/>
    <property type="match status" value="1"/>
</dbReference>
<sequence length="390" mass="41282">MAEPSPPPSIRGFVAPSFEPVAEAYARAFAEAGDGGSAFAAVRGGETVVDLWGGTAAPGRPWAEDTLQVIFSGTKGLVATCMLMLVDRGALDLGRPVAHYWSAFAAKGKDGVLVRDVVSHRAGLPGITLAPLAAADLADDEGMEARLAAEPLSPDPGAYGCYHALTIGWLCGGLLRRIDGRSIGRFFAEEVAAPLGLDIWIGLPPALEPRVGVLELGPDWDDGLTPEQAASSTYRSIWGNPPLFPREGTPWNTRAYHGAEIPGGGAVASARSMARLYACLAEGGGLDGVRLMRPETLAQGRRELSRFTDPFIDEPMRFATVYALQTEQHRFGPPADAFGHNGAGGSIHAAWPGQRLGVSYVMNQLRSDPRDQRSRPVLEALHGVIADMPG</sequence>
<protein>
    <submittedName>
        <fullName evidence="2">CubicO group peptidase (Beta-lactamase class C family)</fullName>
    </submittedName>
</protein>
<organism evidence="2 3">
    <name type="scientific">Labrys wisconsinensis</name>
    <dbReference type="NCBI Taxonomy" id="425677"/>
    <lineage>
        <taxon>Bacteria</taxon>
        <taxon>Pseudomonadati</taxon>
        <taxon>Pseudomonadota</taxon>
        <taxon>Alphaproteobacteria</taxon>
        <taxon>Hyphomicrobiales</taxon>
        <taxon>Xanthobacteraceae</taxon>
        <taxon>Labrys</taxon>
    </lineage>
</organism>
<reference evidence="2 3" key="1">
    <citation type="submission" date="2023-07" db="EMBL/GenBank/DDBJ databases">
        <title>Genomic Encyclopedia of Type Strains, Phase IV (KMG-IV): sequencing the most valuable type-strain genomes for metagenomic binning, comparative biology and taxonomic classification.</title>
        <authorList>
            <person name="Goeker M."/>
        </authorList>
    </citation>
    <scope>NUCLEOTIDE SEQUENCE [LARGE SCALE GENOMIC DNA]</scope>
    <source>
        <strain evidence="2 3">DSM 19619</strain>
    </source>
</reference>
<evidence type="ECO:0000313" key="3">
    <source>
        <dbReference type="Proteomes" id="UP001242480"/>
    </source>
</evidence>
<keyword evidence="3" id="KW-1185">Reference proteome</keyword>
<accession>A0ABU0J3Z3</accession>
<dbReference type="SUPFAM" id="SSF56601">
    <property type="entry name" value="beta-lactamase/transpeptidase-like"/>
    <property type="match status" value="1"/>
</dbReference>
<gene>
    <name evidence="2" type="ORF">QO011_001991</name>
</gene>
<dbReference type="PANTHER" id="PTHR43319:SF3">
    <property type="entry name" value="BETA-LACTAMASE-RELATED DOMAIN-CONTAINING PROTEIN"/>
    <property type="match status" value="1"/>
</dbReference>
<dbReference type="Gene3D" id="3.40.710.10">
    <property type="entry name" value="DD-peptidase/beta-lactamase superfamily"/>
    <property type="match status" value="1"/>
</dbReference>
<dbReference type="Proteomes" id="UP001242480">
    <property type="component" value="Unassembled WGS sequence"/>
</dbReference>
<evidence type="ECO:0000313" key="2">
    <source>
        <dbReference type="EMBL" id="MDQ0468980.1"/>
    </source>
</evidence>
<dbReference type="InterPro" id="IPR052907">
    <property type="entry name" value="Beta-lactamase/esterase"/>
</dbReference>
<dbReference type="InterPro" id="IPR012338">
    <property type="entry name" value="Beta-lactam/transpept-like"/>
</dbReference>
<dbReference type="EMBL" id="JAUSVX010000003">
    <property type="protein sequence ID" value="MDQ0468980.1"/>
    <property type="molecule type" value="Genomic_DNA"/>
</dbReference>
<comment type="caution">
    <text evidence="2">The sequence shown here is derived from an EMBL/GenBank/DDBJ whole genome shotgun (WGS) entry which is preliminary data.</text>
</comment>